<keyword evidence="7 14" id="KW-0375">Hydrogen ion transport</keyword>
<dbReference type="EMBL" id="CP116394">
    <property type="protein sequence ID" value="WCE46855.1"/>
    <property type="molecule type" value="Genomic_DNA"/>
</dbReference>
<organism evidence="17 18">
    <name type="scientific">Winkia neuii subsp. anitrata</name>
    <dbReference type="NCBI Taxonomy" id="29318"/>
    <lineage>
        <taxon>Bacteria</taxon>
        <taxon>Bacillati</taxon>
        <taxon>Actinomycetota</taxon>
        <taxon>Actinomycetes</taxon>
        <taxon>Actinomycetales</taxon>
        <taxon>Actinomycetaceae</taxon>
        <taxon>Winkia</taxon>
    </lineage>
</organism>
<evidence type="ECO:0000256" key="11">
    <source>
        <dbReference type="ARBA" id="ARBA00023310"/>
    </source>
</evidence>
<dbReference type="Pfam" id="PF00430">
    <property type="entry name" value="ATP-synt_B"/>
    <property type="match status" value="1"/>
</dbReference>
<dbReference type="GO" id="GO:0046933">
    <property type="term" value="F:proton-transporting ATP synthase activity, rotational mechanism"/>
    <property type="evidence" value="ECO:0007669"/>
    <property type="project" value="UniProtKB-UniRule"/>
</dbReference>
<proteinExistence type="inferred from homology"/>
<dbReference type="Proteomes" id="UP001211044">
    <property type="component" value="Chromosome"/>
</dbReference>
<dbReference type="InterPro" id="IPR028987">
    <property type="entry name" value="ATP_synth_B-like_membr_sf"/>
</dbReference>
<comment type="subcellular location">
    <subcellularLocation>
        <location evidence="1 14">Cell membrane</location>
        <topology evidence="1 14">Single-pass membrane protein</topology>
    </subcellularLocation>
</comment>
<keyword evidence="6 14" id="KW-0812">Transmembrane</keyword>
<dbReference type="SUPFAM" id="SSF81573">
    <property type="entry name" value="F1F0 ATP synthase subunit B, membrane domain"/>
    <property type="match status" value="1"/>
</dbReference>
<sequence length="186" mass="20667">MYSAVLQVAAETQRNPLLPETFDIFWSAVVLVVVALVLGKFALPAFNKMVDERTRKIQEGLTLAEKAKQQVAQADEQAQSELREARKEAQEIRDKARADGKDIVARAREEAKQEAERVRTAATREIEAERQSAQLSLRSDVGLLAAQLAEKIVGEQLKDRELSARVIDRFLDDLEASPAPEGAESK</sequence>
<keyword evidence="3 14" id="KW-0813">Transport</keyword>
<evidence type="ECO:0000256" key="15">
    <source>
        <dbReference type="RuleBase" id="RU003848"/>
    </source>
</evidence>
<accession>A0AB38XR72</accession>
<feature type="coiled-coil region" evidence="16">
    <location>
        <begin position="57"/>
        <end position="132"/>
    </location>
</feature>
<keyword evidence="5 14" id="KW-0138">CF(0)</keyword>
<protein>
    <recommendedName>
        <fullName evidence="14">ATP synthase subunit b</fullName>
    </recommendedName>
    <alternativeName>
        <fullName evidence="14">ATP synthase F(0) sector subunit b</fullName>
    </alternativeName>
    <alternativeName>
        <fullName evidence="14">ATPase subunit I</fullName>
    </alternativeName>
    <alternativeName>
        <fullName evidence="14">F-type ATPase subunit b</fullName>
        <shortName evidence="14">F-ATPase subunit b</shortName>
    </alternativeName>
</protein>
<dbReference type="GO" id="GO:0046961">
    <property type="term" value="F:proton-transporting ATPase activity, rotational mechanism"/>
    <property type="evidence" value="ECO:0007669"/>
    <property type="project" value="TreeGrafter"/>
</dbReference>
<dbReference type="KEGG" id="wne:PIG85_04180"/>
<dbReference type="AlphaFoldDB" id="A0AB38XR72"/>
<evidence type="ECO:0000256" key="2">
    <source>
        <dbReference type="ARBA" id="ARBA00005513"/>
    </source>
</evidence>
<dbReference type="PANTHER" id="PTHR33445">
    <property type="entry name" value="ATP SYNTHASE SUBUNIT B', CHLOROPLASTIC"/>
    <property type="match status" value="1"/>
</dbReference>
<comment type="function">
    <text evidence="12 14">F(1)F(0) ATP synthase produces ATP from ADP in the presence of a proton or sodium gradient. F-type ATPases consist of two structural domains, F(1) containing the extramembraneous catalytic core and F(0) containing the membrane proton channel, linked together by a central stalk and a peripheral stalk. During catalysis, ATP synthesis in the catalytic domain of F(1) is coupled via a rotary mechanism of the central stalk subunits to proton translocation.</text>
</comment>
<evidence type="ECO:0000256" key="5">
    <source>
        <dbReference type="ARBA" id="ARBA00022547"/>
    </source>
</evidence>
<dbReference type="NCBIfam" id="TIGR01144">
    <property type="entry name" value="ATP_synt_b"/>
    <property type="match status" value="1"/>
</dbReference>
<dbReference type="PANTHER" id="PTHR33445:SF1">
    <property type="entry name" value="ATP SYNTHASE SUBUNIT B"/>
    <property type="match status" value="1"/>
</dbReference>
<dbReference type="InterPro" id="IPR050059">
    <property type="entry name" value="ATP_synthase_B_chain"/>
</dbReference>
<evidence type="ECO:0000256" key="8">
    <source>
        <dbReference type="ARBA" id="ARBA00022989"/>
    </source>
</evidence>
<keyword evidence="8 14" id="KW-1133">Transmembrane helix</keyword>
<evidence type="ECO:0000256" key="6">
    <source>
        <dbReference type="ARBA" id="ARBA00022692"/>
    </source>
</evidence>
<keyword evidence="9 14" id="KW-0406">Ion transport</keyword>
<comment type="function">
    <text evidence="14">Component of the F(0) channel, it forms part of the peripheral stalk, linking F(1) to F(0).</text>
</comment>
<evidence type="ECO:0000256" key="10">
    <source>
        <dbReference type="ARBA" id="ARBA00023136"/>
    </source>
</evidence>
<keyword evidence="11 14" id="KW-0066">ATP synthesis</keyword>
<reference evidence="17" key="1">
    <citation type="submission" date="2023-01" db="EMBL/GenBank/DDBJ databases">
        <title>Comparative Genomic Analysis of the Clinically-Derived Winkia Strain NY0527 Provides Evidence into the Taxonomic Reassignment of Winkia neuii and Characterizes Their Virulence Traits.</title>
        <authorList>
            <person name="Cai X."/>
            <person name="Peng Y."/>
            <person name="Li M."/>
            <person name="Qiu Y."/>
            <person name="Wang Y."/>
            <person name="Xu L."/>
            <person name="Hou Q."/>
        </authorList>
    </citation>
    <scope>NUCLEOTIDE SEQUENCE</scope>
    <source>
        <strain evidence="17">NY0527</strain>
    </source>
</reference>
<dbReference type="NCBIfam" id="NF004412">
    <property type="entry name" value="PRK05759.1-3"/>
    <property type="match status" value="1"/>
</dbReference>
<evidence type="ECO:0000313" key="18">
    <source>
        <dbReference type="Proteomes" id="UP001211044"/>
    </source>
</evidence>
<evidence type="ECO:0000256" key="3">
    <source>
        <dbReference type="ARBA" id="ARBA00022448"/>
    </source>
</evidence>
<evidence type="ECO:0000256" key="14">
    <source>
        <dbReference type="HAMAP-Rule" id="MF_01398"/>
    </source>
</evidence>
<keyword evidence="16" id="KW-0175">Coiled coil</keyword>
<gene>
    <name evidence="14" type="primary">atpF</name>
    <name evidence="17" type="ORF">PIG85_04180</name>
</gene>
<name>A0AB38XR72_9ACTO</name>
<dbReference type="GO" id="GO:0045259">
    <property type="term" value="C:proton-transporting ATP synthase complex"/>
    <property type="evidence" value="ECO:0007669"/>
    <property type="project" value="UniProtKB-KW"/>
</dbReference>
<evidence type="ECO:0000256" key="4">
    <source>
        <dbReference type="ARBA" id="ARBA00022475"/>
    </source>
</evidence>
<evidence type="ECO:0000256" key="13">
    <source>
        <dbReference type="ARBA" id="ARBA00025830"/>
    </source>
</evidence>
<dbReference type="RefSeq" id="WP_004806115.1">
    <property type="nucleotide sequence ID" value="NZ_CP116394.1"/>
</dbReference>
<keyword evidence="10 14" id="KW-0472">Membrane</keyword>
<dbReference type="Gene3D" id="1.20.5.620">
    <property type="entry name" value="F1F0 ATP synthase subunit B, membrane domain"/>
    <property type="match status" value="1"/>
</dbReference>
<comment type="similarity">
    <text evidence="2 14 15">Belongs to the ATPase B chain family.</text>
</comment>
<dbReference type="GO" id="GO:0005886">
    <property type="term" value="C:plasma membrane"/>
    <property type="evidence" value="ECO:0007669"/>
    <property type="project" value="UniProtKB-SubCell"/>
</dbReference>
<evidence type="ECO:0000256" key="16">
    <source>
        <dbReference type="SAM" id="Coils"/>
    </source>
</evidence>
<keyword evidence="4 14" id="KW-1003">Cell membrane</keyword>
<comment type="subunit">
    <text evidence="13 14">F-type ATPases have 2 components, F(1) - the catalytic core - and F(0) - the membrane proton channel. F(1) has five subunits: alpha(3), beta(3), gamma(1), delta(1), epsilon(1). F(0) has three main subunits: a(1), b(2) and c(10-14). The alpha and beta chains form an alternating ring which encloses part of the gamma chain. F(1) is attached to F(0) by a central stalk formed by the gamma and epsilon chains, while a peripheral stalk is formed by the delta and b chains.</text>
</comment>
<feature type="transmembrane region" description="Helical" evidence="14">
    <location>
        <begin position="24"/>
        <end position="46"/>
    </location>
</feature>
<dbReference type="InterPro" id="IPR002146">
    <property type="entry name" value="ATP_synth_b/b'su_bac/chlpt"/>
</dbReference>
<evidence type="ECO:0000256" key="12">
    <source>
        <dbReference type="ARBA" id="ARBA00025198"/>
    </source>
</evidence>
<evidence type="ECO:0000256" key="9">
    <source>
        <dbReference type="ARBA" id="ARBA00023065"/>
    </source>
</evidence>
<evidence type="ECO:0000256" key="1">
    <source>
        <dbReference type="ARBA" id="ARBA00004162"/>
    </source>
</evidence>
<evidence type="ECO:0000256" key="7">
    <source>
        <dbReference type="ARBA" id="ARBA00022781"/>
    </source>
</evidence>
<dbReference type="CDD" id="cd06503">
    <property type="entry name" value="ATP-synt_Fo_b"/>
    <property type="match status" value="1"/>
</dbReference>
<dbReference type="InterPro" id="IPR005864">
    <property type="entry name" value="ATP_synth_F0_bsu_bac"/>
</dbReference>
<dbReference type="HAMAP" id="MF_01398">
    <property type="entry name" value="ATP_synth_b_bprime"/>
    <property type="match status" value="1"/>
</dbReference>
<evidence type="ECO:0000313" key="17">
    <source>
        <dbReference type="EMBL" id="WCE46855.1"/>
    </source>
</evidence>